<gene>
    <name evidence="2" type="primary">ccoS</name>
    <name evidence="2" type="ORF">GM160_03305</name>
</gene>
<dbReference type="Proteomes" id="UP000427716">
    <property type="component" value="Chromosome"/>
</dbReference>
<evidence type="ECO:0000256" key="1">
    <source>
        <dbReference type="SAM" id="MobiDB-lite"/>
    </source>
</evidence>
<sequence length="84" mass="9422">MEVLFLFVPLSMLVVAGLVWAAFWAIRNNQYEDLEGPAHRILMDDDDPKIPTNQLAEETDAPEAETEGRTRHDEAGKSAQPGRE</sequence>
<feature type="compositionally biased region" description="Basic and acidic residues" evidence="1">
    <location>
        <begin position="66"/>
        <end position="84"/>
    </location>
</feature>
<proteinExistence type="predicted"/>
<evidence type="ECO:0000313" key="2">
    <source>
        <dbReference type="EMBL" id="QGT77999.1"/>
    </source>
</evidence>
<organism evidence="2 3">
    <name type="scientific">Guyparkeria halophila</name>
    <dbReference type="NCBI Taxonomy" id="47960"/>
    <lineage>
        <taxon>Bacteria</taxon>
        <taxon>Pseudomonadati</taxon>
        <taxon>Pseudomonadota</taxon>
        <taxon>Gammaproteobacteria</taxon>
        <taxon>Chromatiales</taxon>
        <taxon>Thioalkalibacteraceae</taxon>
        <taxon>Guyparkeria</taxon>
    </lineage>
</organism>
<protein>
    <submittedName>
        <fullName evidence="2">Cbb3-type cytochrome oxidase assembly protein CcoS</fullName>
    </submittedName>
</protein>
<dbReference type="InterPro" id="IPR004714">
    <property type="entry name" value="Cyt_oxidase_maturation_cbb3"/>
</dbReference>
<feature type="region of interest" description="Disordered" evidence="1">
    <location>
        <begin position="41"/>
        <end position="84"/>
    </location>
</feature>
<dbReference type="AlphaFoldDB" id="A0A6I6CVA9"/>
<dbReference type="KEGG" id="ghl:GM160_03305"/>
<dbReference type="NCBIfam" id="TIGR00847">
    <property type="entry name" value="ccoS"/>
    <property type="match status" value="1"/>
</dbReference>
<name>A0A6I6CVA9_9GAMM</name>
<accession>A0A6I6CVA9</accession>
<dbReference type="EMBL" id="CP046415">
    <property type="protein sequence ID" value="QGT77999.1"/>
    <property type="molecule type" value="Genomic_DNA"/>
</dbReference>
<reference evidence="2 3" key="1">
    <citation type="submission" date="2019-11" db="EMBL/GenBank/DDBJ databases">
        <authorList>
            <person name="Zhang J."/>
            <person name="Sun C."/>
        </authorList>
    </citation>
    <scope>NUCLEOTIDE SEQUENCE [LARGE SCALE GENOMIC DNA]</scope>
    <source>
        <strain evidence="3">sp2</strain>
    </source>
</reference>
<dbReference type="PANTHER" id="PTHR41532">
    <property type="entry name" value="FIXS PROTEIN"/>
    <property type="match status" value="1"/>
</dbReference>
<evidence type="ECO:0000313" key="3">
    <source>
        <dbReference type="Proteomes" id="UP000427716"/>
    </source>
</evidence>
<keyword evidence="3" id="KW-1185">Reference proteome</keyword>
<dbReference type="RefSeq" id="WP_156228079.1">
    <property type="nucleotide sequence ID" value="NZ_CP046415.1"/>
</dbReference>
<dbReference type="Pfam" id="PF03597">
    <property type="entry name" value="FixS"/>
    <property type="match status" value="1"/>
</dbReference>
<dbReference type="PANTHER" id="PTHR41532:SF1">
    <property type="entry name" value="FIXS PROTEIN"/>
    <property type="match status" value="1"/>
</dbReference>